<dbReference type="Proteomes" id="UP000306102">
    <property type="component" value="Unassembled WGS sequence"/>
</dbReference>
<protein>
    <submittedName>
        <fullName evidence="2">Uncharacterized protein</fullName>
    </submittedName>
</protein>
<comment type="caution">
    <text evidence="2">The sequence shown here is derived from an EMBL/GenBank/DDBJ whole genome shotgun (WGS) entry which is preliminary data.</text>
</comment>
<name>A0A4S4DV44_CAMSN</name>
<dbReference type="EMBL" id="SDRB02010206">
    <property type="protein sequence ID" value="THG07171.1"/>
    <property type="molecule type" value="Genomic_DNA"/>
</dbReference>
<evidence type="ECO:0000313" key="3">
    <source>
        <dbReference type="Proteomes" id="UP000306102"/>
    </source>
</evidence>
<organism evidence="2 3">
    <name type="scientific">Camellia sinensis var. sinensis</name>
    <name type="common">China tea</name>
    <dbReference type="NCBI Taxonomy" id="542762"/>
    <lineage>
        <taxon>Eukaryota</taxon>
        <taxon>Viridiplantae</taxon>
        <taxon>Streptophyta</taxon>
        <taxon>Embryophyta</taxon>
        <taxon>Tracheophyta</taxon>
        <taxon>Spermatophyta</taxon>
        <taxon>Magnoliopsida</taxon>
        <taxon>eudicotyledons</taxon>
        <taxon>Gunneridae</taxon>
        <taxon>Pentapetalae</taxon>
        <taxon>asterids</taxon>
        <taxon>Ericales</taxon>
        <taxon>Theaceae</taxon>
        <taxon>Camellia</taxon>
    </lineage>
</organism>
<reference evidence="2 3" key="1">
    <citation type="journal article" date="2018" name="Proc. Natl. Acad. Sci. U.S.A.">
        <title>Draft genome sequence of Camellia sinensis var. sinensis provides insights into the evolution of the tea genome and tea quality.</title>
        <authorList>
            <person name="Wei C."/>
            <person name="Yang H."/>
            <person name="Wang S."/>
            <person name="Zhao J."/>
            <person name="Liu C."/>
            <person name="Gao L."/>
            <person name="Xia E."/>
            <person name="Lu Y."/>
            <person name="Tai Y."/>
            <person name="She G."/>
            <person name="Sun J."/>
            <person name="Cao H."/>
            <person name="Tong W."/>
            <person name="Gao Q."/>
            <person name="Li Y."/>
            <person name="Deng W."/>
            <person name="Jiang X."/>
            <person name="Wang W."/>
            <person name="Chen Q."/>
            <person name="Zhang S."/>
            <person name="Li H."/>
            <person name="Wu J."/>
            <person name="Wang P."/>
            <person name="Li P."/>
            <person name="Shi C."/>
            <person name="Zheng F."/>
            <person name="Jian J."/>
            <person name="Huang B."/>
            <person name="Shan D."/>
            <person name="Shi M."/>
            <person name="Fang C."/>
            <person name="Yue Y."/>
            <person name="Li F."/>
            <person name="Li D."/>
            <person name="Wei S."/>
            <person name="Han B."/>
            <person name="Jiang C."/>
            <person name="Yin Y."/>
            <person name="Xia T."/>
            <person name="Zhang Z."/>
            <person name="Bennetzen J.L."/>
            <person name="Zhao S."/>
            <person name="Wan X."/>
        </authorList>
    </citation>
    <scope>NUCLEOTIDE SEQUENCE [LARGE SCALE GENOMIC DNA]</scope>
    <source>
        <strain evidence="3">cv. Shuchazao</strain>
        <tissue evidence="2">Leaf</tissue>
    </source>
</reference>
<gene>
    <name evidence="2" type="ORF">TEA_003693</name>
</gene>
<feature type="region of interest" description="Disordered" evidence="1">
    <location>
        <begin position="20"/>
        <end position="55"/>
    </location>
</feature>
<evidence type="ECO:0000256" key="1">
    <source>
        <dbReference type="SAM" id="MobiDB-lite"/>
    </source>
</evidence>
<dbReference type="PANTHER" id="PTHR37237:SF1">
    <property type="entry name" value="OS02G0567000 PROTEIN"/>
    <property type="match status" value="1"/>
</dbReference>
<sequence length="165" mass="17685">MKGIGGPLLCIGDLLSDVGEGDSEDHHNHIKVDSPLSPSSSSSSTAPSSSLPNSNLNLQPSHLSNIFQHGYFEKYAVPVPGTYRRTVPRMENYDHLNEALAGTDHSWTALTLKLCTALETANKLVQSTNSHVGLLSEKVGELESVIKRGDSAIAAAKTIHNSLNR</sequence>
<proteinExistence type="predicted"/>
<accession>A0A4S4DV44</accession>
<dbReference type="PANTHER" id="PTHR37237">
    <property type="entry name" value="OS02G0567000 PROTEIN"/>
    <property type="match status" value="1"/>
</dbReference>
<keyword evidence="3" id="KW-1185">Reference proteome</keyword>
<dbReference type="AlphaFoldDB" id="A0A4S4DV44"/>
<evidence type="ECO:0000313" key="2">
    <source>
        <dbReference type="EMBL" id="THG07171.1"/>
    </source>
</evidence>
<feature type="compositionally biased region" description="Low complexity" evidence="1">
    <location>
        <begin position="34"/>
        <end position="55"/>
    </location>
</feature>